<dbReference type="SUPFAM" id="SSF101960">
    <property type="entry name" value="Stabilizer of iron transporter SufD"/>
    <property type="match status" value="1"/>
</dbReference>
<dbReference type="GO" id="GO:0016226">
    <property type="term" value="P:iron-sulfur cluster assembly"/>
    <property type="evidence" value="ECO:0007669"/>
    <property type="project" value="InterPro"/>
</dbReference>
<evidence type="ECO:0000259" key="2">
    <source>
        <dbReference type="Pfam" id="PF01458"/>
    </source>
</evidence>
<evidence type="ECO:0000313" key="3">
    <source>
        <dbReference type="EMBL" id="OQA57319.1"/>
    </source>
</evidence>
<evidence type="ECO:0000256" key="1">
    <source>
        <dbReference type="ARBA" id="ARBA00043967"/>
    </source>
</evidence>
<reference evidence="3" key="1">
    <citation type="submission" date="2017-02" db="EMBL/GenBank/DDBJ databases">
        <title>Delving into the versatile metabolic prowess of the omnipresent phylum Bacteroidetes.</title>
        <authorList>
            <person name="Nobu M.K."/>
            <person name="Mei R."/>
            <person name="Narihiro T."/>
            <person name="Kuroda K."/>
            <person name="Liu W.-T."/>
        </authorList>
    </citation>
    <scope>NUCLEOTIDE SEQUENCE</scope>
    <source>
        <strain evidence="3">ADurb.Bin276</strain>
    </source>
</reference>
<accession>A0A1V5SS09</accession>
<dbReference type="Proteomes" id="UP000485569">
    <property type="component" value="Unassembled WGS sequence"/>
</dbReference>
<dbReference type="EMBL" id="MWBQ01000093">
    <property type="protein sequence ID" value="OQA57319.1"/>
    <property type="molecule type" value="Genomic_DNA"/>
</dbReference>
<organism evidence="3">
    <name type="scientific">Candidatus Atribacter allofermentans</name>
    <dbReference type="NCBI Taxonomy" id="1852833"/>
    <lineage>
        <taxon>Bacteria</taxon>
        <taxon>Pseudomonadati</taxon>
        <taxon>Atribacterota</taxon>
        <taxon>Atribacteria</taxon>
        <taxon>Atribacterales</taxon>
        <taxon>Atribacteraceae</taxon>
        <taxon>Atribacter</taxon>
    </lineage>
</organism>
<sequence>MTNDEYFQNIKQRAEAAYNKKAALGPDIDLSEFSVCSPHERVDSIESISRSMKEAALYAGIDLLDSGNAATYVQVDRSAVFERIQKAFQGKLEIMSISQAIEKYPEVRNYYWNLIPVDFDKYTAYTELCQTEGYFIRIFAHQQINVPLQACLLMSEEASVQSVHNLIILEEGAQANINTGCASVKGNKNGLHIGVSEFYIGKNAQLTFTMVHNWGENFHVRPRTVVEMEDNSFYSSTYVLMKPLLSLQTFPKAILKGENANANFQSIIFGKESSIIDVGSNLIMKSRGCRGNSVSRVCAADQSKVYARGKLVSYHDEAQAHLECKGILFSHDSEIISVPELEVYGAPKSRLSHEAAVGPIEEEAINYLRSRGLSKEEALSLITRGFLNVDLPGVPPALKKYIEEIIKVTSQDLM</sequence>
<dbReference type="PANTHER" id="PTHR30508">
    <property type="entry name" value="FES CLUSTER ASSEMBLY PROTEIN SUF"/>
    <property type="match status" value="1"/>
</dbReference>
<comment type="similarity">
    <text evidence="1">Belongs to the iron-sulfur cluster assembly SufBD family.</text>
</comment>
<dbReference type="Pfam" id="PF01458">
    <property type="entry name" value="SUFBD_core"/>
    <property type="match status" value="1"/>
</dbReference>
<gene>
    <name evidence="3" type="primary">sufB</name>
    <name evidence="3" type="ORF">BWY41_01294</name>
</gene>
<dbReference type="AlphaFoldDB" id="A0A1V5SS09"/>
<proteinExistence type="inferred from homology"/>
<dbReference type="InterPro" id="IPR000825">
    <property type="entry name" value="SUF_FeS_clus_asmbl_SufBD_core"/>
</dbReference>
<dbReference type="InterPro" id="IPR037284">
    <property type="entry name" value="SUF_FeS_clus_asmbl_SufBD_sf"/>
</dbReference>
<feature type="domain" description="SUF system FeS cluster assembly SufBD core" evidence="2">
    <location>
        <begin position="155"/>
        <end position="386"/>
    </location>
</feature>
<dbReference type="PANTHER" id="PTHR30508:SF1">
    <property type="entry name" value="UPF0051 PROTEIN ABCI8, CHLOROPLASTIC-RELATED"/>
    <property type="match status" value="1"/>
</dbReference>
<name>A0A1V5SS09_9BACT</name>
<comment type="caution">
    <text evidence="3">The sequence shown here is derived from an EMBL/GenBank/DDBJ whole genome shotgun (WGS) entry which is preliminary data.</text>
</comment>
<protein>
    <submittedName>
        <fullName evidence="3">FeS cluster assembly protein SufB</fullName>
    </submittedName>
</protein>
<dbReference type="InterPro" id="IPR055346">
    <property type="entry name" value="Fe-S_cluster_assembly_SufBD"/>
</dbReference>